<proteinExistence type="predicted"/>
<dbReference type="Pfam" id="PF18573">
    <property type="entry name" value="BclA_C"/>
    <property type="match status" value="1"/>
</dbReference>
<name>A0A645G5I7_9ZZZZ</name>
<organism evidence="2">
    <name type="scientific">bioreactor metagenome</name>
    <dbReference type="NCBI Taxonomy" id="1076179"/>
    <lineage>
        <taxon>unclassified sequences</taxon>
        <taxon>metagenomes</taxon>
        <taxon>ecological metagenomes</taxon>
    </lineage>
</organism>
<reference evidence="2" key="1">
    <citation type="submission" date="2019-08" db="EMBL/GenBank/DDBJ databases">
        <authorList>
            <person name="Kucharzyk K."/>
            <person name="Murdoch R.W."/>
            <person name="Higgins S."/>
            <person name="Loffler F."/>
        </authorList>
    </citation>
    <scope>NUCLEOTIDE SEQUENCE</scope>
</reference>
<dbReference type="EMBL" id="VSSQ01069150">
    <property type="protein sequence ID" value="MPN21222.1"/>
    <property type="molecule type" value="Genomic_DNA"/>
</dbReference>
<dbReference type="InterPro" id="IPR041415">
    <property type="entry name" value="BclA_C"/>
</dbReference>
<evidence type="ECO:0000313" key="2">
    <source>
        <dbReference type="EMBL" id="MPN21222.1"/>
    </source>
</evidence>
<accession>A0A645G5I7</accession>
<dbReference type="InterPro" id="IPR008983">
    <property type="entry name" value="Tumour_necrosis_fac-like_dom"/>
</dbReference>
<comment type="caution">
    <text evidence="2">The sequence shown here is derived from an EMBL/GenBank/DDBJ whole genome shotgun (WGS) entry which is preliminary data.</text>
</comment>
<sequence length="117" mass="11313">MVAGGADVLFSNNGPLSGVTHTAGTAAVTVPVAGSYQISYSVSLTVGVGAAIAITVNATVDASTNVTILVGTGVISGTAILTLAAGDTLTLRNNSAIPITTDAAPGVGVQLDIIFLS</sequence>
<dbReference type="SUPFAM" id="SSF49842">
    <property type="entry name" value="TNF-like"/>
    <property type="match status" value="1"/>
</dbReference>
<dbReference type="Gene3D" id="2.60.120.40">
    <property type="match status" value="1"/>
</dbReference>
<gene>
    <name evidence="2" type="ORF">SDC9_168601</name>
</gene>
<dbReference type="AlphaFoldDB" id="A0A645G5I7"/>
<evidence type="ECO:0000259" key="1">
    <source>
        <dbReference type="Pfam" id="PF18573"/>
    </source>
</evidence>
<feature type="domain" description="BclA C-terminal" evidence="1">
    <location>
        <begin position="2"/>
        <end position="114"/>
    </location>
</feature>
<protein>
    <recommendedName>
        <fullName evidence="1">BclA C-terminal domain-containing protein</fullName>
    </recommendedName>
</protein>